<dbReference type="EMBL" id="WUML01000058">
    <property type="protein sequence ID" value="MXO03096.1"/>
    <property type="molecule type" value="Genomic_DNA"/>
</dbReference>
<sequence length="203" mass="22276">MLIGYMRVSSSDERQSVALQRDALLAAGVDERHLHQDRASGARDDRPGLKACLGELREGDVLVVWKIDRLGRSLSHLIRIVEDLKKRGVAFRSLTEAIDTTNSHGAFLFNLFGSLAEYERVLITERVNAGLAAARRRGRKGGRPPSIDAEKVEQVLAALEAGASKASVCRTFKVARSTLIDTLKRTGWTGPGKIGPPNSWFDE</sequence>
<dbReference type="PROSITE" id="PS51736">
    <property type="entry name" value="RECOMBINASES_3"/>
    <property type="match status" value="1"/>
</dbReference>
<dbReference type="AlphaFoldDB" id="A0A6N8TLF6"/>
<dbReference type="InterPro" id="IPR009057">
    <property type="entry name" value="Homeodomain-like_sf"/>
</dbReference>
<dbReference type="InterPro" id="IPR036162">
    <property type="entry name" value="Resolvase-like_N_sf"/>
</dbReference>
<evidence type="ECO:0000256" key="3">
    <source>
        <dbReference type="ARBA" id="ARBA00023100"/>
    </source>
</evidence>
<keyword evidence="5" id="KW-0233">DNA recombination</keyword>
<comment type="caution">
    <text evidence="8">The sequence shown here is derived from an EMBL/GenBank/DDBJ whole genome shotgun (WGS) entry which is preliminary data.</text>
</comment>
<reference evidence="8 9" key="1">
    <citation type="submission" date="2019-12" db="EMBL/GenBank/DDBJ databases">
        <title>Shinella granuli gen. nov., sp. nov., and proposal of the reclassification of Zoogloea ramigera ATCC 19623 as Shinella zoogloeoides sp. nov.</title>
        <authorList>
            <person name="Gao J."/>
        </authorList>
    </citation>
    <scope>NUCLEOTIDE SEQUENCE [LARGE SCALE GENOMIC DNA]</scope>
    <source>
        <strain evidence="8 9">DSM 287</strain>
    </source>
</reference>
<dbReference type="GO" id="GO:0000150">
    <property type="term" value="F:DNA strand exchange activity"/>
    <property type="evidence" value="ECO:0007669"/>
    <property type="project" value="UniProtKB-KW"/>
</dbReference>
<dbReference type="PANTHER" id="PTHR30461">
    <property type="entry name" value="DNA-INVERTASE FROM LAMBDOID PROPHAGE"/>
    <property type="match status" value="1"/>
</dbReference>
<proteinExistence type="inferred from homology"/>
<dbReference type="Pfam" id="PF02796">
    <property type="entry name" value="HTH_7"/>
    <property type="match status" value="1"/>
</dbReference>
<feature type="domain" description="Resolvase/invertase-type recombinase catalytic" evidence="7">
    <location>
        <begin position="1"/>
        <end position="138"/>
    </location>
</feature>
<evidence type="ECO:0000256" key="4">
    <source>
        <dbReference type="ARBA" id="ARBA00023125"/>
    </source>
</evidence>
<keyword evidence="3" id="KW-0230">DNA invertase</keyword>
<comment type="similarity">
    <text evidence="1">Belongs to the site-specific recombinase resolvase family.</text>
</comment>
<name>A0A6N8TLF6_SHIZO</name>
<dbReference type="InterPro" id="IPR006120">
    <property type="entry name" value="Resolvase_HTH_dom"/>
</dbReference>
<dbReference type="PROSITE" id="PS00398">
    <property type="entry name" value="RECOMBINASES_2"/>
    <property type="match status" value="1"/>
</dbReference>
<evidence type="ECO:0000256" key="5">
    <source>
        <dbReference type="ARBA" id="ARBA00023172"/>
    </source>
</evidence>
<dbReference type="Proteomes" id="UP000440304">
    <property type="component" value="Unassembled WGS sequence"/>
</dbReference>
<dbReference type="InterPro" id="IPR006118">
    <property type="entry name" value="Recombinase_CS"/>
</dbReference>
<dbReference type="CDD" id="cd00569">
    <property type="entry name" value="HTH_Hin_like"/>
    <property type="match status" value="1"/>
</dbReference>
<dbReference type="GO" id="GO:0003677">
    <property type="term" value="F:DNA binding"/>
    <property type="evidence" value="ECO:0007669"/>
    <property type="project" value="UniProtKB-KW"/>
</dbReference>
<gene>
    <name evidence="8" type="ORF">GR156_22675</name>
</gene>
<evidence type="ECO:0000259" key="7">
    <source>
        <dbReference type="PROSITE" id="PS51736"/>
    </source>
</evidence>
<dbReference type="FunFam" id="3.40.50.1390:FF:000001">
    <property type="entry name" value="DNA recombinase"/>
    <property type="match status" value="1"/>
</dbReference>
<dbReference type="GO" id="GO:0015074">
    <property type="term" value="P:DNA integration"/>
    <property type="evidence" value="ECO:0007669"/>
    <property type="project" value="UniProtKB-KW"/>
</dbReference>
<dbReference type="InterPro" id="IPR006119">
    <property type="entry name" value="Resolv_N"/>
</dbReference>
<evidence type="ECO:0000313" key="8">
    <source>
        <dbReference type="EMBL" id="MXO03096.1"/>
    </source>
</evidence>
<dbReference type="Gene3D" id="1.10.10.60">
    <property type="entry name" value="Homeodomain-like"/>
    <property type="match status" value="1"/>
</dbReference>
<evidence type="ECO:0000256" key="1">
    <source>
        <dbReference type="ARBA" id="ARBA00009913"/>
    </source>
</evidence>
<protein>
    <submittedName>
        <fullName evidence="8">Helix-turn-helix domain-containing protein</fullName>
    </submittedName>
</protein>
<dbReference type="PANTHER" id="PTHR30461:SF2">
    <property type="entry name" value="SERINE RECOMBINASE PINE-RELATED"/>
    <property type="match status" value="1"/>
</dbReference>
<accession>A0A6N8TLF6</accession>
<dbReference type="RefSeq" id="WP_160788233.1">
    <property type="nucleotide sequence ID" value="NZ_CP086612.1"/>
</dbReference>
<evidence type="ECO:0000256" key="2">
    <source>
        <dbReference type="ARBA" id="ARBA00022908"/>
    </source>
</evidence>
<feature type="active site" description="O-(5'-phospho-DNA)-serine intermediate" evidence="6">
    <location>
        <position position="9"/>
    </location>
</feature>
<dbReference type="InterPro" id="IPR050639">
    <property type="entry name" value="SSR_resolvase"/>
</dbReference>
<dbReference type="CDD" id="cd03768">
    <property type="entry name" value="SR_ResInv"/>
    <property type="match status" value="1"/>
</dbReference>
<organism evidence="8 9">
    <name type="scientific">Shinella zoogloeoides</name>
    <name type="common">Crabtreella saccharophila</name>
    <dbReference type="NCBI Taxonomy" id="352475"/>
    <lineage>
        <taxon>Bacteria</taxon>
        <taxon>Pseudomonadati</taxon>
        <taxon>Pseudomonadota</taxon>
        <taxon>Alphaproteobacteria</taxon>
        <taxon>Hyphomicrobiales</taxon>
        <taxon>Rhizobiaceae</taxon>
        <taxon>Shinella</taxon>
    </lineage>
</organism>
<dbReference type="SUPFAM" id="SSF46689">
    <property type="entry name" value="Homeodomain-like"/>
    <property type="match status" value="1"/>
</dbReference>
<keyword evidence="2" id="KW-0229">DNA integration</keyword>
<dbReference type="Pfam" id="PF00239">
    <property type="entry name" value="Resolvase"/>
    <property type="match status" value="1"/>
</dbReference>
<dbReference type="OrthoDB" id="9800103at2"/>
<dbReference type="SMART" id="SM00857">
    <property type="entry name" value="Resolvase"/>
    <property type="match status" value="1"/>
</dbReference>
<evidence type="ECO:0000256" key="6">
    <source>
        <dbReference type="PIRSR" id="PIRSR606118-50"/>
    </source>
</evidence>
<keyword evidence="4" id="KW-0238">DNA-binding</keyword>
<evidence type="ECO:0000313" key="9">
    <source>
        <dbReference type="Proteomes" id="UP000440304"/>
    </source>
</evidence>
<dbReference type="SUPFAM" id="SSF53041">
    <property type="entry name" value="Resolvase-like"/>
    <property type="match status" value="1"/>
</dbReference>
<dbReference type="Gene3D" id="3.40.50.1390">
    <property type="entry name" value="Resolvase, N-terminal catalytic domain"/>
    <property type="match status" value="1"/>
</dbReference>